<evidence type="ECO:0000313" key="2">
    <source>
        <dbReference type="Proteomes" id="UP000239814"/>
    </source>
</evidence>
<accession>A0A2S0KK03</accession>
<dbReference type="NCBIfam" id="NF047352">
    <property type="entry name" value="P_loop_sacsin"/>
    <property type="match status" value="1"/>
</dbReference>
<dbReference type="OrthoDB" id="3201966at2"/>
<reference evidence="1 2" key="1">
    <citation type="submission" date="2018-03" db="EMBL/GenBank/DDBJ databases">
        <title>Characteristics and genome of n-alkane degrading marine bacteria Gordonia iterans isolated from crude oil contaminated in Tae-an, South Korea.</title>
        <authorList>
            <person name="Lee S.-S."/>
            <person name="Kim H."/>
        </authorList>
    </citation>
    <scope>NUCLEOTIDE SEQUENCE [LARGE SCALE GENOMIC DNA]</scope>
    <source>
        <strain evidence="1 2">Co17</strain>
    </source>
</reference>
<evidence type="ECO:0008006" key="3">
    <source>
        <dbReference type="Google" id="ProtNLM"/>
    </source>
</evidence>
<protein>
    <recommendedName>
        <fullName evidence="3">ATP-binding protein</fullName>
    </recommendedName>
</protein>
<dbReference type="AlphaFoldDB" id="A0A2S0KK03"/>
<gene>
    <name evidence="1" type="ORF">C6V83_04745</name>
</gene>
<dbReference type="Proteomes" id="UP000239814">
    <property type="component" value="Chromosome"/>
</dbReference>
<organism evidence="1 2">
    <name type="scientific">Gordonia iterans</name>
    <dbReference type="NCBI Taxonomy" id="1004901"/>
    <lineage>
        <taxon>Bacteria</taxon>
        <taxon>Bacillati</taxon>
        <taxon>Actinomycetota</taxon>
        <taxon>Actinomycetes</taxon>
        <taxon>Mycobacteriales</taxon>
        <taxon>Gordoniaceae</taxon>
        <taxon>Gordonia</taxon>
    </lineage>
</organism>
<dbReference type="SUPFAM" id="SSF55874">
    <property type="entry name" value="ATPase domain of HSP90 chaperone/DNA topoisomerase II/histidine kinase"/>
    <property type="match status" value="1"/>
</dbReference>
<sequence>MTDGAEYPDCGPDPFGTVALRAATLAAWRDSPTRLAEDLAAEADLLDIGYRDRWFTELAANAADAAAAAGVPGRLRIWAEGPRLHVANTGAPLTVEGVHALTALRVSPKRRSAPASGATGLQVGRFGVGFHATGFADRVDLLSQSGSITFDRRRAAAAAGVRAAPAQRLAWPLAERPASGFATEVVLHVRGAEQAAALWAQALAEVPDLLLEVPVLSCVEVPVLSSAEVPVLSSVEVPVLSSVEVPVLSCVEVPVLSSVEVPGDTAGSERVLTRRDDGAQIQILDADVVVARWLQACSGEHRWLVPLRDGRVRPLEGDVLRSPTPTQIPLSLPARLITRLPLTPDRRELHPDAQLSTAAAGYADLVAQAPADQRHLLVPAPAFAAGPEDAELRAAILADLAAARWVPVAGPAAPDQAPSRVRLLRGLTASLADLLGEVIDGLVHPALSEGEAARVLRRLGAHEVSLADVADLLSGIEREPRWWARLYAALDALAVTPELLDELGALPVPRADESPGTSGRTQRGVRGLFVVDALTGLPPGESIRLDWIPAIDPEAYHPLLDRLGLEHLSVADALNHPALEQELVDGDHEDLADSVLRLLALAPDPPRLPAWLGALELLADSGELRPVDELLMPGSPLRAVLYSDAPFGVVDPAVVEAYGDEAVRRLGAGWGFTLVRDELPTAPDHELDAEEQWWDSFEVPPERLAAVRDLDLVDPAQWPAALDLLVADPEIVVELADPDGYTGWWLRRFAELGEHAGEAVALRHLRHPADDRRRGLFDPLHHPAADHLRPLLAGAGPDDADDAAFWLAALADPARQIAPGVAAAAHAALVAARRSGRFGVVDLDPPERLRTLAGTVTDRPVIVDEPWWLHVVPVANAVLAGPHPEPGGAAAFAALVDAPLASESAAVRVVSEGRPGDPDSAELTALAASTGWELSGPVVVHHTLVVAVFGDDGERRFTVPRWRDSAGMLHLSVP</sequence>
<dbReference type="InterPro" id="IPR036890">
    <property type="entry name" value="HATPase_C_sf"/>
</dbReference>
<name>A0A2S0KK03_9ACTN</name>
<evidence type="ECO:0000313" key="1">
    <source>
        <dbReference type="EMBL" id="AVM02019.1"/>
    </source>
</evidence>
<keyword evidence="2" id="KW-1185">Reference proteome</keyword>
<proteinExistence type="predicted"/>
<dbReference type="EMBL" id="CP027433">
    <property type="protein sequence ID" value="AVM02019.1"/>
    <property type="molecule type" value="Genomic_DNA"/>
</dbReference>
<dbReference type="KEGG" id="git:C6V83_04745"/>